<accession>A0ABD1VIG1</accession>
<reference evidence="2" key="1">
    <citation type="submission" date="2024-07" db="EMBL/GenBank/DDBJ databases">
        <title>Two chromosome-level genome assemblies of Korean endemic species Abeliophyllum distichum and Forsythia ovata (Oleaceae).</title>
        <authorList>
            <person name="Jang H."/>
        </authorList>
    </citation>
    <scope>NUCLEOTIDE SEQUENCE [LARGE SCALE GENOMIC DNA]</scope>
</reference>
<dbReference type="EMBL" id="JBFOLJ010000005">
    <property type="protein sequence ID" value="KAL2537135.1"/>
    <property type="molecule type" value="Genomic_DNA"/>
</dbReference>
<dbReference type="Proteomes" id="UP001604277">
    <property type="component" value="Unassembled WGS sequence"/>
</dbReference>
<dbReference type="AlphaFoldDB" id="A0ABD1VIG1"/>
<evidence type="ECO:0000313" key="2">
    <source>
        <dbReference type="Proteomes" id="UP001604277"/>
    </source>
</evidence>
<sequence>MAPTAAMLILGHHTRPTSRISNCSSSPSAPVFQVQASIAKYVSRFNTVFRQESSKVKESAAVDSSAAALERRFQEDHYLKDENFFIQDSTDFVCVPICLD</sequence>
<name>A0ABD1VIG1_9LAMI</name>
<protein>
    <submittedName>
        <fullName evidence="1">3-ketoacyl-CoA synthase</fullName>
    </submittedName>
</protein>
<organism evidence="1 2">
    <name type="scientific">Forsythia ovata</name>
    <dbReference type="NCBI Taxonomy" id="205694"/>
    <lineage>
        <taxon>Eukaryota</taxon>
        <taxon>Viridiplantae</taxon>
        <taxon>Streptophyta</taxon>
        <taxon>Embryophyta</taxon>
        <taxon>Tracheophyta</taxon>
        <taxon>Spermatophyta</taxon>
        <taxon>Magnoliopsida</taxon>
        <taxon>eudicotyledons</taxon>
        <taxon>Gunneridae</taxon>
        <taxon>Pentapetalae</taxon>
        <taxon>asterids</taxon>
        <taxon>lamiids</taxon>
        <taxon>Lamiales</taxon>
        <taxon>Oleaceae</taxon>
        <taxon>Forsythieae</taxon>
        <taxon>Forsythia</taxon>
    </lineage>
</organism>
<gene>
    <name evidence="1" type="ORF">Fot_18526</name>
</gene>
<evidence type="ECO:0000313" key="1">
    <source>
        <dbReference type="EMBL" id="KAL2537135.1"/>
    </source>
</evidence>
<keyword evidence="2" id="KW-1185">Reference proteome</keyword>
<proteinExistence type="predicted"/>
<comment type="caution">
    <text evidence="1">The sequence shown here is derived from an EMBL/GenBank/DDBJ whole genome shotgun (WGS) entry which is preliminary data.</text>
</comment>